<organism evidence="1 2">
    <name type="scientific">Araneus ventricosus</name>
    <name type="common">Orbweaver spider</name>
    <name type="synonym">Epeira ventricosa</name>
    <dbReference type="NCBI Taxonomy" id="182803"/>
    <lineage>
        <taxon>Eukaryota</taxon>
        <taxon>Metazoa</taxon>
        <taxon>Ecdysozoa</taxon>
        <taxon>Arthropoda</taxon>
        <taxon>Chelicerata</taxon>
        <taxon>Arachnida</taxon>
        <taxon>Araneae</taxon>
        <taxon>Araneomorphae</taxon>
        <taxon>Entelegynae</taxon>
        <taxon>Araneoidea</taxon>
        <taxon>Araneidae</taxon>
        <taxon>Araneus</taxon>
    </lineage>
</organism>
<comment type="caution">
    <text evidence="1">The sequence shown here is derived from an EMBL/GenBank/DDBJ whole genome shotgun (WGS) entry which is preliminary data.</text>
</comment>
<reference evidence="1 2" key="1">
    <citation type="journal article" date="2019" name="Sci. Rep.">
        <title>Orb-weaving spider Araneus ventricosus genome elucidates the spidroin gene catalogue.</title>
        <authorList>
            <person name="Kono N."/>
            <person name="Nakamura H."/>
            <person name="Ohtoshi R."/>
            <person name="Moran D.A.P."/>
            <person name="Shinohara A."/>
            <person name="Yoshida Y."/>
            <person name="Fujiwara M."/>
            <person name="Mori M."/>
            <person name="Tomita M."/>
            <person name="Arakawa K."/>
        </authorList>
    </citation>
    <scope>NUCLEOTIDE SEQUENCE [LARGE SCALE GENOMIC DNA]</scope>
</reference>
<keyword evidence="2" id="KW-1185">Reference proteome</keyword>
<name>A0A4Y2DDS2_ARAVE</name>
<dbReference type="AlphaFoldDB" id="A0A4Y2DDS2"/>
<accession>A0A4Y2DDS2</accession>
<proteinExistence type="predicted"/>
<evidence type="ECO:0000313" key="1">
    <source>
        <dbReference type="EMBL" id="GBM14178.1"/>
    </source>
</evidence>
<protein>
    <submittedName>
        <fullName evidence="1">Uncharacterized protein</fullName>
    </submittedName>
</protein>
<dbReference type="Proteomes" id="UP000499080">
    <property type="component" value="Unassembled WGS sequence"/>
</dbReference>
<evidence type="ECO:0000313" key="2">
    <source>
        <dbReference type="Proteomes" id="UP000499080"/>
    </source>
</evidence>
<gene>
    <name evidence="1" type="ORF">AVEN_60996_1</name>
</gene>
<sequence>MKQFVKALPKEGKCFKYLCGAKLKEDVFAGPGIRKMIKDGDFETKTETNERKASIHSVLYRETIPITDPGKLIKERNDGWPVHAFRGLINLRENGLYLKMGIDSAGTFLASEREQTSKVLREMESSG</sequence>
<dbReference type="EMBL" id="BGPR01000339">
    <property type="protein sequence ID" value="GBM14178.1"/>
    <property type="molecule type" value="Genomic_DNA"/>
</dbReference>